<evidence type="ECO:0000313" key="3">
    <source>
        <dbReference type="Proteomes" id="UP000051952"/>
    </source>
</evidence>
<evidence type="ECO:0000256" key="1">
    <source>
        <dbReference type="SAM" id="MobiDB-lite"/>
    </source>
</evidence>
<keyword evidence="3" id="KW-1185">Reference proteome</keyword>
<sequence length="138" mass="14514">MSLVFCFATTTEEGRSFGIMSKPLARGGGGAAGGKWVSSRTQQAQTAPPAAPAHAAGSHGFEDSAIQERAHSRAVPEEQAAGVNFDRQTATDALSNLFLFREAEDEGGFPKLEVGKSIYPASTIDFKKDVLALVKASK</sequence>
<evidence type="ECO:0000313" key="2">
    <source>
        <dbReference type="EMBL" id="CUI14849.1"/>
    </source>
</evidence>
<name>A0A0S4KIP9_BODSA</name>
<dbReference type="AlphaFoldDB" id="A0A0S4KIP9"/>
<reference evidence="3" key="1">
    <citation type="submission" date="2015-09" db="EMBL/GenBank/DDBJ databases">
        <authorList>
            <consortium name="Pathogen Informatics"/>
        </authorList>
    </citation>
    <scope>NUCLEOTIDE SEQUENCE [LARGE SCALE GENOMIC DNA]</scope>
    <source>
        <strain evidence="3">Lake Konstanz</strain>
    </source>
</reference>
<feature type="region of interest" description="Disordered" evidence="1">
    <location>
        <begin position="30"/>
        <end position="86"/>
    </location>
</feature>
<accession>A0A0S4KIP9</accession>
<protein>
    <submittedName>
        <fullName evidence="2">Uncharacterized protein</fullName>
    </submittedName>
</protein>
<dbReference type="Proteomes" id="UP000051952">
    <property type="component" value="Unassembled WGS sequence"/>
</dbReference>
<gene>
    <name evidence="2" type="ORF">BSAL_17890</name>
</gene>
<organism evidence="2 3">
    <name type="scientific">Bodo saltans</name>
    <name type="common">Flagellated protozoan</name>
    <dbReference type="NCBI Taxonomy" id="75058"/>
    <lineage>
        <taxon>Eukaryota</taxon>
        <taxon>Discoba</taxon>
        <taxon>Euglenozoa</taxon>
        <taxon>Kinetoplastea</taxon>
        <taxon>Metakinetoplastina</taxon>
        <taxon>Eubodonida</taxon>
        <taxon>Bodonidae</taxon>
        <taxon>Bodo</taxon>
    </lineage>
</organism>
<dbReference type="EMBL" id="CYKH01001680">
    <property type="protein sequence ID" value="CUI14849.1"/>
    <property type="molecule type" value="Genomic_DNA"/>
</dbReference>
<feature type="compositionally biased region" description="Basic and acidic residues" evidence="1">
    <location>
        <begin position="60"/>
        <end position="76"/>
    </location>
</feature>
<feature type="compositionally biased region" description="Low complexity" evidence="1">
    <location>
        <begin position="41"/>
        <end position="56"/>
    </location>
</feature>
<proteinExistence type="predicted"/>
<dbReference type="VEuPathDB" id="TriTrypDB:BSAL_17890"/>